<dbReference type="InterPro" id="IPR009057">
    <property type="entry name" value="Homeodomain-like_sf"/>
</dbReference>
<dbReference type="Gene3D" id="1.10.8.60">
    <property type="match status" value="1"/>
</dbReference>
<dbReference type="SUPFAM" id="SSF46689">
    <property type="entry name" value="Homeodomain-like"/>
    <property type="match status" value="1"/>
</dbReference>
<evidence type="ECO:0000256" key="2">
    <source>
        <dbReference type="ARBA" id="ARBA00022840"/>
    </source>
</evidence>
<dbReference type="Pfam" id="PF00158">
    <property type="entry name" value="Sigma54_activat"/>
    <property type="match status" value="1"/>
</dbReference>
<evidence type="ECO:0000259" key="7">
    <source>
        <dbReference type="PROSITE" id="PS50045"/>
    </source>
</evidence>
<dbReference type="InterPro" id="IPR002197">
    <property type="entry name" value="HTH_Fis"/>
</dbReference>
<evidence type="ECO:0000259" key="8">
    <source>
        <dbReference type="PROSITE" id="PS50110"/>
    </source>
</evidence>
<keyword evidence="2" id="KW-0067">ATP-binding</keyword>
<feature type="domain" description="Response regulatory" evidence="8">
    <location>
        <begin position="18"/>
        <end position="132"/>
    </location>
</feature>
<dbReference type="Pfam" id="PF00072">
    <property type="entry name" value="Response_reg"/>
    <property type="match status" value="1"/>
</dbReference>
<sequence length="444" mass="48186">MADSSLPASPPENHDAARVALVEDDADLARATAQLLRLAGFAVETFAAAAPALAAITADWPGVVVTDVRMPLVSGIDLFRQLHDRDPELPVILVTGHGDIEMAVQLLKAGAWDFLTKPFAPDTLIAAVRRAATARALTLENRRLRSLAEADDAPLFLGENPAIRRLREMIPVLANADIDLFIEGETGTGKDLLARLIHRAGKRARHRFLPIACAGVPQALADPLFTASGHAEPGLAAAHRGTLYLDDVDRAPSHLQERLLPFAEQRVLRRRDEAVPVDIRIISTSQNAAEGPPPALLPPLFYRLAAMRLSIPPLRERREDIPALFARFAGDAARRLGRELPVITAPLRTMLERHDWPGNVRELGNFAEQFVLGLGDPAPAPAPGAAKGLTERVDAFERDEIIAAVQAAGGEIGAAIRALDLPRKTFYYKVNKHGIDLTALRRRD</sequence>
<dbReference type="InterPro" id="IPR011006">
    <property type="entry name" value="CheY-like_superfamily"/>
</dbReference>
<evidence type="ECO:0000256" key="5">
    <source>
        <dbReference type="ARBA" id="ARBA00023163"/>
    </source>
</evidence>
<keyword evidence="3" id="KW-0902">Two-component regulatory system</keyword>
<comment type="caution">
    <text evidence="9">The sequence shown here is derived from an EMBL/GenBank/DDBJ whole genome shotgun (WGS) entry which is preliminary data.</text>
</comment>
<evidence type="ECO:0000313" key="10">
    <source>
        <dbReference type="Proteomes" id="UP001589858"/>
    </source>
</evidence>
<evidence type="ECO:0000256" key="1">
    <source>
        <dbReference type="ARBA" id="ARBA00022741"/>
    </source>
</evidence>
<dbReference type="PANTHER" id="PTHR32071">
    <property type="entry name" value="TRANSCRIPTIONAL REGULATORY PROTEIN"/>
    <property type="match status" value="1"/>
</dbReference>
<evidence type="ECO:0000256" key="3">
    <source>
        <dbReference type="ARBA" id="ARBA00023012"/>
    </source>
</evidence>
<keyword evidence="1" id="KW-0547">Nucleotide-binding</keyword>
<gene>
    <name evidence="9" type="ORF">ACFFF8_10470</name>
</gene>
<keyword evidence="5" id="KW-0804">Transcription</keyword>
<dbReference type="PROSITE" id="PS50110">
    <property type="entry name" value="RESPONSE_REGULATORY"/>
    <property type="match status" value="1"/>
</dbReference>
<dbReference type="InterPro" id="IPR001789">
    <property type="entry name" value="Sig_transdc_resp-reg_receiver"/>
</dbReference>
<dbReference type="Pfam" id="PF25601">
    <property type="entry name" value="AAA_lid_14"/>
    <property type="match status" value="1"/>
</dbReference>
<dbReference type="EMBL" id="JBHLTM010000036">
    <property type="protein sequence ID" value="MFC0685020.1"/>
    <property type="molecule type" value="Genomic_DNA"/>
</dbReference>
<dbReference type="Gene3D" id="1.10.10.60">
    <property type="entry name" value="Homeodomain-like"/>
    <property type="match status" value="1"/>
</dbReference>
<dbReference type="InterPro" id="IPR027417">
    <property type="entry name" value="P-loop_NTPase"/>
</dbReference>
<dbReference type="InterPro" id="IPR025662">
    <property type="entry name" value="Sigma_54_int_dom_ATP-bd_1"/>
</dbReference>
<evidence type="ECO:0000313" key="9">
    <source>
        <dbReference type="EMBL" id="MFC0685020.1"/>
    </source>
</evidence>
<dbReference type="Gene3D" id="3.40.50.2300">
    <property type="match status" value="1"/>
</dbReference>
<dbReference type="PROSITE" id="PS00688">
    <property type="entry name" value="SIGMA54_INTERACT_3"/>
    <property type="match status" value="1"/>
</dbReference>
<dbReference type="PROSITE" id="PS50045">
    <property type="entry name" value="SIGMA54_INTERACT_4"/>
    <property type="match status" value="1"/>
</dbReference>
<accession>A0ABV6S710</accession>
<protein>
    <submittedName>
        <fullName evidence="9">Sigma-54-dependent transcriptional regulator</fullName>
    </submittedName>
</protein>
<dbReference type="Proteomes" id="UP001589858">
    <property type="component" value="Unassembled WGS sequence"/>
</dbReference>
<dbReference type="CDD" id="cd00009">
    <property type="entry name" value="AAA"/>
    <property type="match status" value="1"/>
</dbReference>
<proteinExistence type="predicted"/>
<keyword evidence="4" id="KW-0805">Transcription regulation</keyword>
<feature type="domain" description="Sigma-54 factor interaction" evidence="7">
    <location>
        <begin position="156"/>
        <end position="372"/>
    </location>
</feature>
<keyword evidence="10" id="KW-1185">Reference proteome</keyword>
<dbReference type="RefSeq" id="WP_267221428.1">
    <property type="nucleotide sequence ID" value="NZ_JAPCWC010000010.1"/>
</dbReference>
<dbReference type="PROSITE" id="PS00675">
    <property type="entry name" value="SIGMA54_INTERACT_1"/>
    <property type="match status" value="1"/>
</dbReference>
<dbReference type="InterPro" id="IPR058031">
    <property type="entry name" value="AAA_lid_NorR"/>
</dbReference>
<dbReference type="Gene3D" id="3.40.50.300">
    <property type="entry name" value="P-loop containing nucleotide triphosphate hydrolases"/>
    <property type="match status" value="1"/>
</dbReference>
<dbReference type="InterPro" id="IPR002078">
    <property type="entry name" value="Sigma_54_int"/>
</dbReference>
<name>A0ABV6S710_9SPHN</name>
<dbReference type="Pfam" id="PF02954">
    <property type="entry name" value="HTH_8"/>
    <property type="match status" value="1"/>
</dbReference>
<dbReference type="SMART" id="SM00448">
    <property type="entry name" value="REC"/>
    <property type="match status" value="1"/>
</dbReference>
<evidence type="ECO:0000256" key="6">
    <source>
        <dbReference type="PROSITE-ProRule" id="PRU00169"/>
    </source>
</evidence>
<dbReference type="InterPro" id="IPR025944">
    <property type="entry name" value="Sigma_54_int_dom_CS"/>
</dbReference>
<dbReference type="PANTHER" id="PTHR32071:SF57">
    <property type="entry name" value="C4-DICARBOXYLATE TRANSPORT TRANSCRIPTIONAL REGULATORY PROTEIN DCTD"/>
    <property type="match status" value="1"/>
</dbReference>
<organism evidence="9 10">
    <name type="scientific">Novosphingobium clariflavum</name>
    <dbReference type="NCBI Taxonomy" id="2029884"/>
    <lineage>
        <taxon>Bacteria</taxon>
        <taxon>Pseudomonadati</taxon>
        <taxon>Pseudomonadota</taxon>
        <taxon>Alphaproteobacteria</taxon>
        <taxon>Sphingomonadales</taxon>
        <taxon>Sphingomonadaceae</taxon>
        <taxon>Novosphingobium</taxon>
    </lineage>
</organism>
<feature type="modified residue" description="4-aspartylphosphate" evidence="6">
    <location>
        <position position="67"/>
    </location>
</feature>
<dbReference type="SUPFAM" id="SSF52540">
    <property type="entry name" value="P-loop containing nucleoside triphosphate hydrolases"/>
    <property type="match status" value="1"/>
</dbReference>
<keyword evidence="6" id="KW-0597">Phosphoprotein</keyword>
<reference evidence="9 10" key="1">
    <citation type="submission" date="2024-09" db="EMBL/GenBank/DDBJ databases">
        <authorList>
            <person name="Sun Q."/>
            <person name="Mori K."/>
        </authorList>
    </citation>
    <scope>NUCLEOTIDE SEQUENCE [LARGE SCALE GENOMIC DNA]</scope>
    <source>
        <strain evidence="9 10">CICC 11035S</strain>
    </source>
</reference>
<evidence type="ECO:0000256" key="4">
    <source>
        <dbReference type="ARBA" id="ARBA00023015"/>
    </source>
</evidence>
<dbReference type="SUPFAM" id="SSF52172">
    <property type="entry name" value="CheY-like"/>
    <property type="match status" value="1"/>
</dbReference>